<feature type="region of interest" description="Disordered" evidence="10">
    <location>
        <begin position="1"/>
        <end position="36"/>
    </location>
</feature>
<feature type="transmembrane region" description="Helical" evidence="9">
    <location>
        <begin position="474"/>
        <end position="495"/>
    </location>
</feature>
<dbReference type="InterPro" id="IPR039204">
    <property type="entry name" value="MRS2-like"/>
</dbReference>
<organism evidence="11">
    <name type="scientific">Hanusia phi</name>
    <dbReference type="NCBI Taxonomy" id="3032"/>
    <lineage>
        <taxon>Eukaryota</taxon>
        <taxon>Cryptophyceae</taxon>
        <taxon>Pyrenomonadales</taxon>
        <taxon>Geminigeraceae</taxon>
        <taxon>Hanusia</taxon>
    </lineage>
</organism>
<accession>A0A7S0ELP0</accession>
<evidence type="ECO:0000256" key="9">
    <source>
        <dbReference type="RuleBase" id="RU366042"/>
    </source>
</evidence>
<protein>
    <recommendedName>
        <fullName evidence="9">Magnesium transporter</fullName>
    </recommendedName>
</protein>
<keyword evidence="2 9" id="KW-0813">Transport</keyword>
<feature type="region of interest" description="Disordered" evidence="10">
    <location>
        <begin position="49"/>
        <end position="103"/>
    </location>
</feature>
<feature type="transmembrane region" description="Helical" evidence="9">
    <location>
        <begin position="415"/>
        <end position="436"/>
    </location>
</feature>
<keyword evidence="9" id="KW-0496">Mitochondrion</keyword>
<sequence>MQGPDVLPPQRAEDQSQRSCPAVAHGNTPMSLDPSNVNEAIAAVQSALQEQLRSANEEGLANGGEERNQLALNTQSSTDGLDTHDEDDEDESGDEEAEDQGGFLRTSFEVKRYAVRDDAAKSAFENESQVLLLMQVNSKGEYFMRTDLSRIDLLAACRNDIAAVGEEKVATSSSSSSSPSRDYLSSCANLHLRDLRRLTGFQGHAIMARRGAIVLALGFLNAVITHSNAYIVIPDGTDHLLQPFLVRLNKGTQDSSLDIPFEFKVVEAILLTLVTYHSEGVQTCVNEKHSIAEGLRKTIGSKMLTRIWKLKRYLSQLHEDIAGCERSIEEVQDDPDALALMYLSAMHEDPGTYEALLRARKGNTEHVQLLLDTYELEFHALSSQLLLIDKEIEGTEDLLTLQLDVARNNLWKVDILVGMATMWITAALMLAGFFGMNLYTGWENLYAGPYDNTSYHDCGDCSQGQGPSWGWFEVVLGSGGGAFVLIIITTFWLWLKGYLRS</sequence>
<name>A0A7S0ELP0_9CRYP</name>
<feature type="compositionally biased region" description="Acidic residues" evidence="10">
    <location>
        <begin position="84"/>
        <end position="99"/>
    </location>
</feature>
<dbReference type="AlphaFoldDB" id="A0A7S0ELP0"/>
<dbReference type="CDD" id="cd12823">
    <property type="entry name" value="Mrs2_Mfm1p-like"/>
    <property type="match status" value="1"/>
</dbReference>
<evidence type="ECO:0000256" key="4">
    <source>
        <dbReference type="ARBA" id="ARBA00022842"/>
    </source>
</evidence>
<evidence type="ECO:0000256" key="1">
    <source>
        <dbReference type="ARBA" id="ARBA00004141"/>
    </source>
</evidence>
<keyword evidence="5" id="KW-0809">Transit peptide</keyword>
<dbReference type="GO" id="GO:0005743">
    <property type="term" value="C:mitochondrial inner membrane"/>
    <property type="evidence" value="ECO:0007669"/>
    <property type="project" value="UniProtKB-SubCell"/>
</dbReference>
<gene>
    <name evidence="11" type="ORF">HPHI1048_LOCUS12242</name>
</gene>
<dbReference type="Pfam" id="PF22099">
    <property type="entry name" value="MRS2-like"/>
    <property type="match status" value="1"/>
</dbReference>
<keyword evidence="3 9" id="KW-0812">Transmembrane</keyword>
<keyword evidence="9" id="KW-0999">Mitochondrion inner membrane</keyword>
<keyword evidence="8 9" id="KW-0472">Membrane</keyword>
<evidence type="ECO:0000256" key="3">
    <source>
        <dbReference type="ARBA" id="ARBA00022692"/>
    </source>
</evidence>
<evidence type="ECO:0000256" key="5">
    <source>
        <dbReference type="ARBA" id="ARBA00022946"/>
    </source>
</evidence>
<dbReference type="PANTHER" id="PTHR13890:SF0">
    <property type="entry name" value="MAGNESIUM TRANSPORTER MRS2 HOMOLOG, MITOCHONDRIAL"/>
    <property type="match status" value="1"/>
</dbReference>
<keyword evidence="4 9" id="KW-0460">Magnesium</keyword>
<keyword evidence="6 9" id="KW-1133">Transmembrane helix</keyword>
<keyword evidence="7 9" id="KW-0406">Ion transport</keyword>
<evidence type="ECO:0000256" key="10">
    <source>
        <dbReference type="SAM" id="MobiDB-lite"/>
    </source>
</evidence>
<dbReference type="PANTHER" id="PTHR13890">
    <property type="entry name" value="RNA SPLICING PROTEIN MRS2, MITOCHONDRIAL"/>
    <property type="match status" value="1"/>
</dbReference>
<reference evidence="11" key="1">
    <citation type="submission" date="2021-01" db="EMBL/GenBank/DDBJ databases">
        <authorList>
            <person name="Corre E."/>
            <person name="Pelletier E."/>
            <person name="Niang G."/>
            <person name="Scheremetjew M."/>
            <person name="Finn R."/>
            <person name="Kale V."/>
            <person name="Holt S."/>
            <person name="Cochrane G."/>
            <person name="Meng A."/>
            <person name="Brown T."/>
            <person name="Cohen L."/>
        </authorList>
    </citation>
    <scope>NUCLEOTIDE SEQUENCE</scope>
    <source>
        <strain evidence="11">CCMP325</strain>
    </source>
</reference>
<dbReference type="GO" id="GO:0015095">
    <property type="term" value="F:magnesium ion transmembrane transporter activity"/>
    <property type="evidence" value="ECO:0007669"/>
    <property type="project" value="TreeGrafter"/>
</dbReference>
<proteinExistence type="inferred from homology"/>
<evidence type="ECO:0000256" key="7">
    <source>
        <dbReference type="ARBA" id="ARBA00023065"/>
    </source>
</evidence>
<evidence type="ECO:0000256" key="2">
    <source>
        <dbReference type="ARBA" id="ARBA00022448"/>
    </source>
</evidence>
<dbReference type="Gene3D" id="1.20.58.340">
    <property type="entry name" value="Magnesium transport protein CorA, transmembrane region"/>
    <property type="match status" value="1"/>
</dbReference>
<dbReference type="EMBL" id="HBEO01017967">
    <property type="protein sequence ID" value="CAD8487361.1"/>
    <property type="molecule type" value="Transcribed_RNA"/>
</dbReference>
<evidence type="ECO:0000256" key="6">
    <source>
        <dbReference type="ARBA" id="ARBA00022989"/>
    </source>
</evidence>
<evidence type="ECO:0000256" key="8">
    <source>
        <dbReference type="ARBA" id="ARBA00023136"/>
    </source>
</evidence>
<comment type="subcellular location">
    <subcellularLocation>
        <location evidence="1">Membrane</location>
        <topology evidence="1">Multi-pass membrane protein</topology>
    </subcellularLocation>
    <subcellularLocation>
        <location evidence="9">Mitochondrion inner membrane</location>
        <topology evidence="9">Multi-pass membrane protein</topology>
    </subcellularLocation>
</comment>
<comment type="similarity">
    <text evidence="9">Belongs to the CorA metal ion transporter (MIT) (TC 1.A.35) family.</text>
</comment>
<evidence type="ECO:0000313" key="11">
    <source>
        <dbReference type="EMBL" id="CAD8487361.1"/>
    </source>
</evidence>